<dbReference type="Gene3D" id="3.40.525.10">
    <property type="entry name" value="CRAL-TRIO lipid binding domain"/>
    <property type="match status" value="1"/>
</dbReference>
<organism evidence="3 4">
    <name type="scientific">Astrephomene gubernaculifera</name>
    <dbReference type="NCBI Taxonomy" id="47775"/>
    <lineage>
        <taxon>Eukaryota</taxon>
        <taxon>Viridiplantae</taxon>
        <taxon>Chlorophyta</taxon>
        <taxon>core chlorophytes</taxon>
        <taxon>Chlorophyceae</taxon>
        <taxon>CS clade</taxon>
        <taxon>Chlamydomonadales</taxon>
        <taxon>Astrephomenaceae</taxon>
        <taxon>Astrephomene</taxon>
    </lineage>
</organism>
<feature type="region of interest" description="Disordered" evidence="1">
    <location>
        <begin position="257"/>
        <end position="280"/>
    </location>
</feature>
<dbReference type="EMBL" id="BMAR01000022">
    <property type="protein sequence ID" value="GFR48173.1"/>
    <property type="molecule type" value="Genomic_DNA"/>
</dbReference>
<dbReference type="Proteomes" id="UP001054857">
    <property type="component" value="Unassembled WGS sequence"/>
</dbReference>
<accession>A0AAD3DWY3</accession>
<evidence type="ECO:0000313" key="4">
    <source>
        <dbReference type="Proteomes" id="UP001054857"/>
    </source>
</evidence>
<dbReference type="PROSITE" id="PS50191">
    <property type="entry name" value="CRAL_TRIO"/>
    <property type="match status" value="1"/>
</dbReference>
<feature type="compositionally biased region" description="Basic and acidic residues" evidence="1">
    <location>
        <begin position="257"/>
        <end position="270"/>
    </location>
</feature>
<dbReference type="PANTHER" id="PTHR46277">
    <property type="entry name" value="OS03G0850700 PROTEIN"/>
    <property type="match status" value="1"/>
</dbReference>
<evidence type="ECO:0000313" key="3">
    <source>
        <dbReference type="EMBL" id="GFR48173.1"/>
    </source>
</evidence>
<feature type="domain" description="CRAL-TRIO" evidence="2">
    <location>
        <begin position="90"/>
        <end position="229"/>
    </location>
</feature>
<evidence type="ECO:0000256" key="1">
    <source>
        <dbReference type="SAM" id="MobiDB-lite"/>
    </source>
</evidence>
<sequence length="300" mass="33746">MSSIIDASKLEELRRICGDEVDAQLRKGGEWGLDEATLRRWLVARKGDVKEAARDLRAHAAWRAEYVPNGCISEEDVRDDLEQDKGFLPGYDKEGRPVCVVIVSRHQAKDAEATKRFITFALDCAAAMGAKTPGWDGKMSGIFDLRGLKSSNLDITTMRNVFDLLQNHYPERLHKMWIYCAPVIFYGAWKLVLPFIDPVTRQKVQFVFEKDAAELFPAAFDPSVLPPELMTGGTGRWVRIDERYRLVRAEQERQQRERTVLEQQRERERAAAGGAQREGEAAEVEAAAAAAAARAIEVIA</sequence>
<dbReference type="PANTHER" id="PTHR46277:SF3">
    <property type="entry name" value="BINDING PROTEIN, PUTATIVE-RELATED"/>
    <property type="match status" value="1"/>
</dbReference>
<reference evidence="3 4" key="1">
    <citation type="journal article" date="2021" name="Sci. Rep.">
        <title>Genome sequencing of the multicellular alga Astrephomene provides insights into convergent evolution of germ-soma differentiation.</title>
        <authorList>
            <person name="Yamashita S."/>
            <person name="Yamamoto K."/>
            <person name="Matsuzaki R."/>
            <person name="Suzuki S."/>
            <person name="Yamaguchi H."/>
            <person name="Hirooka S."/>
            <person name="Minakuchi Y."/>
            <person name="Miyagishima S."/>
            <person name="Kawachi M."/>
            <person name="Toyoda A."/>
            <person name="Nozaki H."/>
        </authorList>
    </citation>
    <scope>NUCLEOTIDE SEQUENCE [LARGE SCALE GENOMIC DNA]</scope>
    <source>
        <strain evidence="3 4">NIES-4017</strain>
    </source>
</reference>
<evidence type="ECO:0000259" key="2">
    <source>
        <dbReference type="PROSITE" id="PS50191"/>
    </source>
</evidence>
<dbReference type="AlphaFoldDB" id="A0AAD3DWY3"/>
<dbReference type="InterPro" id="IPR036273">
    <property type="entry name" value="CRAL/TRIO_N_dom_sf"/>
</dbReference>
<dbReference type="InterPro" id="IPR001251">
    <property type="entry name" value="CRAL-TRIO_dom"/>
</dbReference>
<name>A0AAD3DWY3_9CHLO</name>
<dbReference type="SMART" id="SM00516">
    <property type="entry name" value="SEC14"/>
    <property type="match status" value="1"/>
</dbReference>
<comment type="caution">
    <text evidence="3">The sequence shown here is derived from an EMBL/GenBank/DDBJ whole genome shotgun (WGS) entry which is preliminary data.</text>
</comment>
<dbReference type="SUPFAM" id="SSF46938">
    <property type="entry name" value="CRAL/TRIO N-terminal domain"/>
    <property type="match status" value="1"/>
</dbReference>
<keyword evidence="4" id="KW-1185">Reference proteome</keyword>
<dbReference type="InterPro" id="IPR036865">
    <property type="entry name" value="CRAL-TRIO_dom_sf"/>
</dbReference>
<proteinExistence type="predicted"/>
<dbReference type="CDD" id="cd00170">
    <property type="entry name" value="SEC14"/>
    <property type="match status" value="1"/>
</dbReference>
<protein>
    <recommendedName>
        <fullName evidence="2">CRAL-TRIO domain-containing protein</fullName>
    </recommendedName>
</protein>
<dbReference type="SUPFAM" id="SSF52087">
    <property type="entry name" value="CRAL/TRIO domain"/>
    <property type="match status" value="1"/>
</dbReference>
<gene>
    <name evidence="3" type="ORF">Agub_g9985</name>
</gene>
<dbReference type="Pfam" id="PF00650">
    <property type="entry name" value="CRAL_TRIO"/>
    <property type="match status" value="1"/>
</dbReference>